<evidence type="ECO:0000313" key="4">
    <source>
        <dbReference type="Proteomes" id="UP001305779"/>
    </source>
</evidence>
<dbReference type="SUPFAM" id="SSF55298">
    <property type="entry name" value="YjgF-like"/>
    <property type="match status" value="1"/>
</dbReference>
<proteinExistence type="inferred from homology"/>
<reference evidence="3 4" key="1">
    <citation type="journal article" date="2023" name="G3 (Bethesda)">
        <title>A chromosome-level genome assembly of Zasmidium syzygii isolated from banana leaves.</title>
        <authorList>
            <person name="van Westerhoven A.C."/>
            <person name="Mehrabi R."/>
            <person name="Talebi R."/>
            <person name="Steentjes M.B.F."/>
            <person name="Corcolon B."/>
            <person name="Chong P.A."/>
            <person name="Kema G.H.J."/>
            <person name="Seidl M.F."/>
        </authorList>
    </citation>
    <scope>NUCLEOTIDE SEQUENCE [LARGE SCALE GENOMIC DNA]</scope>
    <source>
        <strain evidence="3 4">P124</strain>
    </source>
</reference>
<name>A0ABR0EIK6_ZASCE</name>
<sequence>MSQTSNTSSTPSLDILRPPSPIAQGSATNAETAAFLEELHRHLFAILNRHHWTHPDLAKYIHSSLTAYMEYTAEPYVTLREAFIERHKTLVAQNPDYRYECMDICATVDEGLRSAEVWYMSQAIVSREGVVYCSGQLHMDATGKLISGTVREKTRQCLSNLKAVLENAGSNMDLVMKINVGLSPSILESKWRYANWHGQIFLQDMGDFAEVNEEYKLWWPGEHKPARSCVAVKTLPRGGSVEIECIAQVSDEYLPSKL</sequence>
<dbReference type="CDD" id="cd00448">
    <property type="entry name" value="YjgF_YER057c_UK114_family"/>
    <property type="match status" value="1"/>
</dbReference>
<dbReference type="InterPro" id="IPR006175">
    <property type="entry name" value="YjgF/YER057c/UK114"/>
</dbReference>
<dbReference type="Gene3D" id="3.30.1330.40">
    <property type="entry name" value="RutC-like"/>
    <property type="match status" value="1"/>
</dbReference>
<comment type="similarity">
    <text evidence="1">Belongs to the RutC family.</text>
</comment>
<feature type="region of interest" description="Disordered" evidence="2">
    <location>
        <begin position="1"/>
        <end position="27"/>
    </location>
</feature>
<dbReference type="EMBL" id="JAXOVC010000005">
    <property type="protein sequence ID" value="KAK4501033.1"/>
    <property type="molecule type" value="Genomic_DNA"/>
</dbReference>
<gene>
    <name evidence="3" type="ORF">PRZ48_006839</name>
</gene>
<dbReference type="Pfam" id="PF01042">
    <property type="entry name" value="Ribonuc_L-PSP"/>
    <property type="match status" value="2"/>
</dbReference>
<accession>A0ABR0EIK6</accession>
<dbReference type="PANTHER" id="PTHR11803">
    <property type="entry name" value="2-IMINOBUTANOATE/2-IMINOPROPANOATE DEAMINASE RIDA"/>
    <property type="match status" value="1"/>
</dbReference>
<protein>
    <submittedName>
        <fullName evidence="3">Uncharacterized protein</fullName>
    </submittedName>
</protein>
<evidence type="ECO:0000256" key="2">
    <source>
        <dbReference type="SAM" id="MobiDB-lite"/>
    </source>
</evidence>
<organism evidence="3 4">
    <name type="scientific">Zasmidium cellare</name>
    <name type="common">Wine cellar mold</name>
    <name type="synonym">Racodium cellare</name>
    <dbReference type="NCBI Taxonomy" id="395010"/>
    <lineage>
        <taxon>Eukaryota</taxon>
        <taxon>Fungi</taxon>
        <taxon>Dikarya</taxon>
        <taxon>Ascomycota</taxon>
        <taxon>Pezizomycotina</taxon>
        <taxon>Dothideomycetes</taxon>
        <taxon>Dothideomycetidae</taxon>
        <taxon>Mycosphaerellales</taxon>
        <taxon>Mycosphaerellaceae</taxon>
        <taxon>Zasmidium</taxon>
    </lineage>
</organism>
<dbReference type="PROSITE" id="PS01094">
    <property type="entry name" value="UPF0076"/>
    <property type="match status" value="1"/>
</dbReference>
<evidence type="ECO:0000313" key="3">
    <source>
        <dbReference type="EMBL" id="KAK4501033.1"/>
    </source>
</evidence>
<dbReference type="Proteomes" id="UP001305779">
    <property type="component" value="Unassembled WGS sequence"/>
</dbReference>
<dbReference type="InterPro" id="IPR019897">
    <property type="entry name" value="RidA_CS"/>
</dbReference>
<comment type="caution">
    <text evidence="3">The sequence shown here is derived from an EMBL/GenBank/DDBJ whole genome shotgun (WGS) entry which is preliminary data.</text>
</comment>
<feature type="compositionally biased region" description="Polar residues" evidence="2">
    <location>
        <begin position="1"/>
        <end position="12"/>
    </location>
</feature>
<dbReference type="PANTHER" id="PTHR11803:SF22">
    <property type="entry name" value="ENDORIBONUCLEASE FAMILY PROTEIN BRT1, PUTATIVE (AFU_ORTHOLOGUE AFUA_5G03780)-RELATED"/>
    <property type="match status" value="1"/>
</dbReference>
<evidence type="ECO:0000256" key="1">
    <source>
        <dbReference type="ARBA" id="ARBA00010552"/>
    </source>
</evidence>
<keyword evidence="4" id="KW-1185">Reference proteome</keyword>
<dbReference type="InterPro" id="IPR035959">
    <property type="entry name" value="RutC-like_sf"/>
</dbReference>